<dbReference type="SUPFAM" id="SSF52402">
    <property type="entry name" value="Adenine nucleotide alpha hydrolases-like"/>
    <property type="match status" value="1"/>
</dbReference>
<organism evidence="14 15">
    <name type="scientific">Rhizophlyctis rosea</name>
    <dbReference type="NCBI Taxonomy" id="64517"/>
    <lineage>
        <taxon>Eukaryota</taxon>
        <taxon>Fungi</taxon>
        <taxon>Fungi incertae sedis</taxon>
        <taxon>Chytridiomycota</taxon>
        <taxon>Chytridiomycota incertae sedis</taxon>
        <taxon>Chytridiomycetes</taxon>
        <taxon>Rhizophlyctidales</taxon>
        <taxon>Rhizophlyctidaceae</taxon>
        <taxon>Rhizophlyctis</taxon>
    </lineage>
</organism>
<dbReference type="Gene3D" id="3.60.20.10">
    <property type="entry name" value="Glutamine Phosphoribosylpyrophosphate, subunit 1, domain 1"/>
    <property type="match status" value="1"/>
</dbReference>
<evidence type="ECO:0000256" key="12">
    <source>
        <dbReference type="PIRSR" id="PIRSR001589-3"/>
    </source>
</evidence>
<name>A0AAD5SJ75_9FUNG</name>
<keyword evidence="6 10" id="KW-0067">ATP-binding</keyword>
<dbReference type="PIRSF" id="PIRSF001589">
    <property type="entry name" value="Asn_synthetase_glu-h"/>
    <property type="match status" value="1"/>
</dbReference>
<keyword evidence="4" id="KW-0028">Amino-acid biosynthesis</keyword>
<dbReference type="InterPro" id="IPR017932">
    <property type="entry name" value="GATase_2_dom"/>
</dbReference>
<dbReference type="CDD" id="cd01991">
    <property type="entry name" value="Asn_synthase_B_C"/>
    <property type="match status" value="1"/>
</dbReference>
<feature type="binding site" evidence="11">
    <location>
        <position position="319"/>
    </location>
    <ligand>
        <name>ATP</name>
        <dbReference type="ChEBI" id="CHEBI:30616"/>
    </ligand>
</feature>
<dbReference type="GO" id="GO:0005829">
    <property type="term" value="C:cytosol"/>
    <property type="evidence" value="ECO:0007669"/>
    <property type="project" value="TreeGrafter"/>
</dbReference>
<dbReference type="InterPro" id="IPR050795">
    <property type="entry name" value="Asn_Synthetase"/>
</dbReference>
<sequence>MCGIFAVFGLPDSGDKYRSRAVELSKKQVVYRIDDESCICLIHVIDRVRHRGPDWSGVRVCNNNVICHERLAIVGVDSGAQPLTNEDESVILAVNGEIYNHVTLRKNLKKPHTFKTRSDCEVILYLYEEEGPEFVNKLDGMYSFVLYDKKKDLYMAARDHVGITTLYQGWSKEGAVYFASEMKCLQEDADARIIAFPPGHYYLSTTKETVQFYKPKWYGDVAAGVPSLDLEEKVQTEDEDKAMYKALREALEKAVKKRLMSEVPYGVLLSGGLDSSLIASIAVRMRRADEEASSVEEDDDIKSARSSIAAWPRLHSFSIGLPGSPDLKAAERVAAFLGTLHHGFTFTIDEGLDAIEEVIEHLETYDVTTVRASTPMYLLSRKIKAMGVKMVLSGEGSDEIFGGYLYFHSAPTAQALHHECITRIQNLHTSDCLRANKSTMAWGLEARVPFLDRAFLDVAMQQVPANHKLSKRGPHNHRLEKYVIRKAFDEPEDPYLPDEILWRQKEQFSDGVGYSWIDSLKDRSAAMISDEDFAKAAERFPHDTPMTKEAYWYRVIFEKRFPQQPCLESVVRWIPRKDWGCAEDPSGRAQKVHEAAYEN</sequence>
<keyword evidence="3" id="KW-0436">Ligase</keyword>
<evidence type="ECO:0000259" key="13">
    <source>
        <dbReference type="PROSITE" id="PS51278"/>
    </source>
</evidence>
<comment type="caution">
    <text evidence="14">The sequence shown here is derived from an EMBL/GenBank/DDBJ whole genome shotgun (WGS) entry which is preliminary data.</text>
</comment>
<protein>
    <recommendedName>
        <fullName evidence="2">asparagine synthase (glutamine-hydrolyzing)</fullName>
        <ecNumber evidence="2">6.3.5.4</ecNumber>
    </recommendedName>
</protein>
<dbReference type="Gene3D" id="3.40.50.620">
    <property type="entry name" value="HUPs"/>
    <property type="match status" value="1"/>
</dbReference>
<evidence type="ECO:0000256" key="7">
    <source>
        <dbReference type="ARBA" id="ARBA00022888"/>
    </source>
</evidence>
<evidence type="ECO:0000313" key="15">
    <source>
        <dbReference type="Proteomes" id="UP001212841"/>
    </source>
</evidence>
<evidence type="ECO:0000256" key="1">
    <source>
        <dbReference type="ARBA" id="ARBA00005187"/>
    </source>
</evidence>
<dbReference type="PANTHER" id="PTHR11772:SF2">
    <property type="entry name" value="ASPARAGINE SYNTHETASE [GLUTAMINE-HYDROLYZING]"/>
    <property type="match status" value="1"/>
</dbReference>
<dbReference type="EC" id="6.3.5.4" evidence="2"/>
<feature type="binding site" evidence="11">
    <location>
        <position position="119"/>
    </location>
    <ligand>
        <name>L-glutamine</name>
        <dbReference type="ChEBI" id="CHEBI:58359"/>
    </ligand>
</feature>
<dbReference type="InterPro" id="IPR006426">
    <property type="entry name" value="Asn_synth_AEB"/>
</dbReference>
<keyword evidence="7" id="KW-0061">Asparagine biosynthesis</keyword>
<dbReference type="GO" id="GO:0004066">
    <property type="term" value="F:asparagine synthase (glutamine-hydrolyzing) activity"/>
    <property type="evidence" value="ECO:0007669"/>
    <property type="project" value="UniProtKB-EC"/>
</dbReference>
<feature type="site" description="Important for beta-aspartyl-AMP intermediate formation" evidence="12">
    <location>
        <position position="395"/>
    </location>
</feature>
<dbReference type="InterPro" id="IPR001962">
    <property type="entry name" value="Asn_synthase"/>
</dbReference>
<dbReference type="Proteomes" id="UP001212841">
    <property type="component" value="Unassembled WGS sequence"/>
</dbReference>
<evidence type="ECO:0000256" key="8">
    <source>
        <dbReference type="ARBA" id="ARBA00022962"/>
    </source>
</evidence>
<dbReference type="CDD" id="cd00712">
    <property type="entry name" value="AsnB"/>
    <property type="match status" value="1"/>
</dbReference>
<dbReference type="NCBIfam" id="TIGR01536">
    <property type="entry name" value="asn_synth_AEB"/>
    <property type="match status" value="1"/>
</dbReference>
<dbReference type="InterPro" id="IPR033738">
    <property type="entry name" value="AsnB_N"/>
</dbReference>
<feature type="binding site" evidence="11">
    <location>
        <position position="268"/>
    </location>
    <ligand>
        <name>ATP</name>
        <dbReference type="ChEBI" id="CHEBI:30616"/>
    </ligand>
</feature>
<dbReference type="InterPro" id="IPR014729">
    <property type="entry name" value="Rossmann-like_a/b/a_fold"/>
</dbReference>
<feature type="binding site" evidence="11">
    <location>
        <begin position="393"/>
        <end position="394"/>
    </location>
    <ligand>
        <name>ATP</name>
        <dbReference type="ChEBI" id="CHEBI:30616"/>
    </ligand>
</feature>
<comment type="pathway">
    <text evidence="1">Amino-acid biosynthesis; L-asparagine biosynthesis; L-asparagine from L-aspartate (L-Gln route): step 1/1.</text>
</comment>
<evidence type="ECO:0000256" key="9">
    <source>
        <dbReference type="ARBA" id="ARBA00048741"/>
    </source>
</evidence>
<comment type="catalytic activity">
    <reaction evidence="9">
        <text>L-aspartate + L-glutamine + ATP + H2O = L-asparagine + L-glutamate + AMP + diphosphate + H(+)</text>
        <dbReference type="Rhea" id="RHEA:12228"/>
        <dbReference type="ChEBI" id="CHEBI:15377"/>
        <dbReference type="ChEBI" id="CHEBI:15378"/>
        <dbReference type="ChEBI" id="CHEBI:29985"/>
        <dbReference type="ChEBI" id="CHEBI:29991"/>
        <dbReference type="ChEBI" id="CHEBI:30616"/>
        <dbReference type="ChEBI" id="CHEBI:33019"/>
        <dbReference type="ChEBI" id="CHEBI:58048"/>
        <dbReference type="ChEBI" id="CHEBI:58359"/>
        <dbReference type="ChEBI" id="CHEBI:456215"/>
        <dbReference type="EC" id="6.3.5.4"/>
    </reaction>
</comment>
<accession>A0AAD5SJ75</accession>
<dbReference type="PROSITE" id="PS51278">
    <property type="entry name" value="GATASE_TYPE_2"/>
    <property type="match status" value="1"/>
</dbReference>
<reference evidence="14" key="1">
    <citation type="submission" date="2020-05" db="EMBL/GenBank/DDBJ databases">
        <title>Phylogenomic resolution of chytrid fungi.</title>
        <authorList>
            <person name="Stajich J.E."/>
            <person name="Amses K."/>
            <person name="Simmons R."/>
            <person name="Seto K."/>
            <person name="Myers J."/>
            <person name="Bonds A."/>
            <person name="Quandt C.A."/>
            <person name="Barry K."/>
            <person name="Liu P."/>
            <person name="Grigoriev I."/>
            <person name="Longcore J.E."/>
            <person name="James T.Y."/>
        </authorList>
    </citation>
    <scope>NUCLEOTIDE SEQUENCE</scope>
    <source>
        <strain evidence="14">JEL0318</strain>
    </source>
</reference>
<keyword evidence="5 10" id="KW-0547">Nucleotide-binding</keyword>
<evidence type="ECO:0000256" key="2">
    <source>
        <dbReference type="ARBA" id="ARBA00012737"/>
    </source>
</evidence>
<evidence type="ECO:0000256" key="3">
    <source>
        <dbReference type="ARBA" id="ARBA00022598"/>
    </source>
</evidence>
<evidence type="ECO:0000256" key="10">
    <source>
        <dbReference type="PIRNR" id="PIRNR001589"/>
    </source>
</evidence>
<dbReference type="GO" id="GO:0005524">
    <property type="term" value="F:ATP binding"/>
    <property type="evidence" value="ECO:0007669"/>
    <property type="project" value="UniProtKB-KW"/>
</dbReference>
<gene>
    <name evidence="14" type="primary">ASN1</name>
    <name evidence="14" type="ORF">HK097_005553</name>
</gene>
<proteinExistence type="predicted"/>
<dbReference type="InterPro" id="IPR029055">
    <property type="entry name" value="Ntn_hydrolases_N"/>
</dbReference>
<evidence type="ECO:0000256" key="4">
    <source>
        <dbReference type="ARBA" id="ARBA00022605"/>
    </source>
</evidence>
<dbReference type="SUPFAM" id="SSF56235">
    <property type="entry name" value="N-terminal nucleophile aminohydrolases (Ntn hydrolases)"/>
    <property type="match status" value="1"/>
</dbReference>
<dbReference type="EMBL" id="JADGJD010000026">
    <property type="protein sequence ID" value="KAJ3056629.1"/>
    <property type="molecule type" value="Genomic_DNA"/>
</dbReference>
<dbReference type="PANTHER" id="PTHR11772">
    <property type="entry name" value="ASPARAGINE SYNTHETASE"/>
    <property type="match status" value="1"/>
</dbReference>
<dbReference type="GO" id="GO:0006529">
    <property type="term" value="P:asparagine biosynthetic process"/>
    <property type="evidence" value="ECO:0007669"/>
    <property type="project" value="UniProtKB-KW"/>
</dbReference>
<dbReference type="NCBIfam" id="NF006949">
    <property type="entry name" value="PRK09431.1"/>
    <property type="match status" value="1"/>
</dbReference>
<feature type="domain" description="Glutamine amidotransferase type-2" evidence="13">
    <location>
        <begin position="2"/>
        <end position="207"/>
    </location>
</feature>
<keyword evidence="8" id="KW-0315">Glutamine amidotransferase</keyword>
<evidence type="ECO:0000256" key="11">
    <source>
        <dbReference type="PIRSR" id="PIRSR001589-2"/>
    </source>
</evidence>
<dbReference type="FunFam" id="3.40.50.620:FF:000031">
    <property type="entry name" value="Asparagine synthase B"/>
    <property type="match status" value="1"/>
</dbReference>
<dbReference type="AlphaFoldDB" id="A0AAD5SJ75"/>
<evidence type="ECO:0000256" key="5">
    <source>
        <dbReference type="ARBA" id="ARBA00022741"/>
    </source>
</evidence>
<evidence type="ECO:0000313" key="14">
    <source>
        <dbReference type="EMBL" id="KAJ3056629.1"/>
    </source>
</evidence>
<dbReference type="Pfam" id="PF00733">
    <property type="entry name" value="Asn_synthase"/>
    <property type="match status" value="1"/>
</dbReference>
<keyword evidence="15" id="KW-1185">Reference proteome</keyword>
<evidence type="ECO:0000256" key="6">
    <source>
        <dbReference type="ARBA" id="ARBA00022840"/>
    </source>
</evidence>
<dbReference type="Pfam" id="PF13537">
    <property type="entry name" value="GATase_7"/>
    <property type="match status" value="1"/>
</dbReference>